<dbReference type="InterPro" id="IPR026392">
    <property type="entry name" value="Exo/Archaeosortase_dom"/>
</dbReference>
<accession>A0ABY4IDB8</accession>
<sequence>MSKGIFSMIVGILRAGRCWPLITVVFYGLVLLVGLHDYLVWDTIKVILGAAALFFAASFNTSERGSTRYFFIALLFLLLYLLVPAKTFLCISCLCGCLFMIETFYGRINFLPVIVLVMMTPLFEYGMNIFSFPIRLALTAWAGDIIGITGQEVGVQGNMITCNGNEFSVDPACMGLQMMVTASLCAMILIGFYQQQYKKVLRVWQVLTILGAMVLMNVASNLLRVIFLVCFNIMPGTAMHDITGIICLVLYVIIPLLFLSWWIVCKYGQPLQTHRKRYVLRSALKLSLFNISLPAGLLIVFIINTPRDIQQQVLSHVPAMQGYAVQSLPGNIIRLKNDSLLVYIKHIPASYYTDHHPMICWKGSGYEFYKVEEKRMGGHTIYTALLQQQKDKLYTAWWYDNGLVSTSSQLQWRWDVLTGAHPYSLVNVTASSERELRLAVDEILHKRSLSVYL</sequence>
<evidence type="ECO:0000256" key="2">
    <source>
        <dbReference type="ARBA" id="ARBA00022475"/>
    </source>
</evidence>
<reference evidence="9 10" key="1">
    <citation type="submission" date="2022-04" db="EMBL/GenBank/DDBJ databases">
        <title>The arsenic-methylating capacity of Chitinophaga filiformis YT5 during chitin decomposition.</title>
        <authorList>
            <person name="Chen G."/>
            <person name="Liang Y."/>
        </authorList>
    </citation>
    <scope>NUCLEOTIDE SEQUENCE [LARGE SCALE GENOMIC DNA]</scope>
    <source>
        <strain evidence="9 10">YT5</strain>
    </source>
</reference>
<feature type="transmembrane region" description="Helical" evidence="8">
    <location>
        <begin position="286"/>
        <end position="303"/>
    </location>
</feature>
<dbReference type="InterPro" id="IPR031006">
    <property type="entry name" value="Exosort_XrtN"/>
</dbReference>
<proteinExistence type="predicted"/>
<evidence type="ECO:0000256" key="1">
    <source>
        <dbReference type="ARBA" id="ARBA00004651"/>
    </source>
</evidence>
<organism evidence="9 10">
    <name type="scientific">Chitinophaga filiformis</name>
    <name type="common">Myxococcus filiformis</name>
    <name type="synonym">Flexibacter filiformis</name>
    <dbReference type="NCBI Taxonomy" id="104663"/>
    <lineage>
        <taxon>Bacteria</taxon>
        <taxon>Pseudomonadati</taxon>
        <taxon>Bacteroidota</taxon>
        <taxon>Chitinophagia</taxon>
        <taxon>Chitinophagales</taxon>
        <taxon>Chitinophagaceae</taxon>
        <taxon>Chitinophaga</taxon>
    </lineage>
</organism>
<feature type="transmembrane region" description="Helical" evidence="8">
    <location>
        <begin position="12"/>
        <end position="32"/>
    </location>
</feature>
<dbReference type="NCBIfam" id="TIGR04476">
    <property type="entry name" value="exosort_XrtN"/>
    <property type="match status" value="1"/>
</dbReference>
<dbReference type="NCBIfam" id="TIGR04178">
    <property type="entry name" value="exo_archaeo"/>
    <property type="match status" value="1"/>
</dbReference>
<evidence type="ECO:0000256" key="7">
    <source>
        <dbReference type="ARBA" id="ARBA00023136"/>
    </source>
</evidence>
<evidence type="ECO:0000313" key="9">
    <source>
        <dbReference type="EMBL" id="UPK72646.1"/>
    </source>
</evidence>
<dbReference type="InterPro" id="IPR019127">
    <property type="entry name" value="Exosortase"/>
</dbReference>
<dbReference type="RefSeq" id="WP_247814826.1">
    <property type="nucleotide sequence ID" value="NZ_CP095855.1"/>
</dbReference>
<dbReference type="EMBL" id="CP095855">
    <property type="protein sequence ID" value="UPK72646.1"/>
    <property type="molecule type" value="Genomic_DNA"/>
</dbReference>
<evidence type="ECO:0000256" key="3">
    <source>
        <dbReference type="ARBA" id="ARBA00022670"/>
    </source>
</evidence>
<comment type="subcellular location">
    <subcellularLocation>
        <location evidence="1">Cell membrane</location>
        <topology evidence="1">Multi-pass membrane protein</topology>
    </subcellularLocation>
</comment>
<keyword evidence="10" id="KW-1185">Reference proteome</keyword>
<evidence type="ECO:0000256" key="6">
    <source>
        <dbReference type="ARBA" id="ARBA00022989"/>
    </source>
</evidence>
<dbReference type="Pfam" id="PF09721">
    <property type="entry name" value="Exosortase_EpsH"/>
    <property type="match status" value="1"/>
</dbReference>
<keyword evidence="7 8" id="KW-0472">Membrane</keyword>
<evidence type="ECO:0000256" key="5">
    <source>
        <dbReference type="ARBA" id="ARBA00022801"/>
    </source>
</evidence>
<keyword evidence="5 9" id="KW-0378">Hydrolase</keyword>
<dbReference type="GO" id="GO:0016787">
    <property type="term" value="F:hydrolase activity"/>
    <property type="evidence" value="ECO:0007669"/>
    <property type="project" value="UniProtKB-KW"/>
</dbReference>
<dbReference type="EC" id="3.4.22.-" evidence="9"/>
<evidence type="ECO:0000313" key="10">
    <source>
        <dbReference type="Proteomes" id="UP000830198"/>
    </source>
</evidence>
<keyword evidence="6 8" id="KW-1133">Transmembrane helix</keyword>
<name>A0ABY4IDB8_CHIFI</name>
<feature type="transmembrane region" description="Helical" evidence="8">
    <location>
        <begin position="69"/>
        <end position="101"/>
    </location>
</feature>
<protein>
    <submittedName>
        <fullName evidence="9">Exosortase N</fullName>
        <ecNumber evidence="9">3.4.22.-</ecNumber>
    </submittedName>
</protein>
<dbReference type="Proteomes" id="UP000830198">
    <property type="component" value="Chromosome"/>
</dbReference>
<evidence type="ECO:0000256" key="4">
    <source>
        <dbReference type="ARBA" id="ARBA00022692"/>
    </source>
</evidence>
<keyword evidence="3" id="KW-0645">Protease</keyword>
<feature type="transmembrane region" description="Helical" evidence="8">
    <location>
        <begin position="174"/>
        <end position="194"/>
    </location>
</feature>
<evidence type="ECO:0000256" key="8">
    <source>
        <dbReference type="SAM" id="Phobius"/>
    </source>
</evidence>
<keyword evidence="2" id="KW-1003">Cell membrane</keyword>
<feature type="transmembrane region" description="Helical" evidence="8">
    <location>
        <begin position="242"/>
        <end position="265"/>
    </location>
</feature>
<feature type="transmembrane region" description="Helical" evidence="8">
    <location>
        <begin position="206"/>
        <end position="236"/>
    </location>
</feature>
<gene>
    <name evidence="9" type="primary">xrtN</name>
    <name evidence="9" type="ORF">MYF79_15235</name>
</gene>
<feature type="transmembrane region" description="Helical" evidence="8">
    <location>
        <begin position="107"/>
        <end position="125"/>
    </location>
</feature>
<keyword evidence="4 8" id="KW-0812">Transmembrane</keyword>